<proteinExistence type="inferred from homology"/>
<dbReference type="InterPro" id="IPR025269">
    <property type="entry name" value="SAM-like_dom"/>
</dbReference>
<dbReference type="GO" id="GO:0015074">
    <property type="term" value="P:DNA integration"/>
    <property type="evidence" value="ECO:0007669"/>
    <property type="project" value="InterPro"/>
</dbReference>
<evidence type="ECO:0000259" key="4">
    <source>
        <dbReference type="Pfam" id="PF00589"/>
    </source>
</evidence>
<comment type="caution">
    <text evidence="6">The sequence shown here is derived from an EMBL/GenBank/DDBJ whole genome shotgun (WGS) entry which is preliminary data.</text>
</comment>
<dbReference type="RefSeq" id="WP_010802930.1">
    <property type="nucleotide sequence ID" value="NZ_CAJSYT010000003.1"/>
</dbReference>
<sequence>MTYTSIKIKRRKTTLRGKPVSLFVQLICHRQTRRIPLDIRICEEEWNPHEEKLQIPADTGSSRNSYLLKGNEMLLKVRHKIGLLIMQLEKQGDYSVDDLLVAYQAQNRPHTLSGYIEYRAKELTEQKKTASAHHCRSLRNSFARFLSQKKKIAENFTLQAINEQIIIDYAGYLEALKLDPNTVSFYLRVLRSILNRAADDGLIERQPSLFRKVNTRIEKTEKRAVAPQVMQKIMHLDDKQLKNSATLRMAVDLFLFAYYAQGMAFIDIAYLTKNNIRGKYLVYVRRKTGQTLKVKILPVMQAIIERYQNEKWPYLFPVLKTQDASYKKYESALRLQNLRLKTIGEIVGTKLSTYIPRHTWASMAKTRGIPEELISEGMGHTSLETTHIYMTSLDDSRMDRVNEFVITGRISKGKKFWKDSVSW</sequence>
<dbReference type="Pfam" id="PF00589">
    <property type="entry name" value="Phage_integrase"/>
    <property type="match status" value="1"/>
</dbReference>
<evidence type="ECO:0000313" key="6">
    <source>
        <dbReference type="EMBL" id="MRY13317.1"/>
    </source>
</evidence>
<comment type="similarity">
    <text evidence="1">Belongs to the 'phage' integrase family.</text>
</comment>
<evidence type="ECO:0000256" key="1">
    <source>
        <dbReference type="ARBA" id="ARBA00008857"/>
    </source>
</evidence>
<evidence type="ECO:0000256" key="2">
    <source>
        <dbReference type="ARBA" id="ARBA00023125"/>
    </source>
</evidence>
<dbReference type="EMBL" id="WKLP01000029">
    <property type="protein sequence ID" value="MRY13317.1"/>
    <property type="molecule type" value="Genomic_DNA"/>
</dbReference>
<dbReference type="AlphaFoldDB" id="A0A6G1ZHA9"/>
<feature type="domain" description="Tyr recombinase" evidence="4">
    <location>
        <begin position="227"/>
        <end position="393"/>
    </location>
</feature>
<dbReference type="PANTHER" id="PTHR30349:SF64">
    <property type="entry name" value="PROPHAGE INTEGRASE INTD-RELATED"/>
    <property type="match status" value="1"/>
</dbReference>
<dbReference type="PANTHER" id="PTHR30349">
    <property type="entry name" value="PHAGE INTEGRASE-RELATED"/>
    <property type="match status" value="1"/>
</dbReference>
<dbReference type="GO" id="GO:0006310">
    <property type="term" value="P:DNA recombination"/>
    <property type="evidence" value="ECO:0007669"/>
    <property type="project" value="UniProtKB-KW"/>
</dbReference>
<feature type="domain" description="Phage integrase SAM-like" evidence="5">
    <location>
        <begin position="112"/>
        <end position="208"/>
    </location>
</feature>
<organism evidence="6">
    <name type="scientific">Parabacteroides goldsteinii</name>
    <dbReference type="NCBI Taxonomy" id="328812"/>
    <lineage>
        <taxon>Bacteria</taxon>
        <taxon>Pseudomonadati</taxon>
        <taxon>Bacteroidota</taxon>
        <taxon>Bacteroidia</taxon>
        <taxon>Bacteroidales</taxon>
        <taxon>Tannerellaceae</taxon>
        <taxon>Parabacteroides</taxon>
    </lineage>
</organism>
<dbReference type="SUPFAM" id="SSF56349">
    <property type="entry name" value="DNA breaking-rejoining enzymes"/>
    <property type="match status" value="1"/>
</dbReference>
<dbReference type="GO" id="GO:0003677">
    <property type="term" value="F:DNA binding"/>
    <property type="evidence" value="ECO:0007669"/>
    <property type="project" value="UniProtKB-KW"/>
</dbReference>
<keyword evidence="3" id="KW-0233">DNA recombination</keyword>
<name>A0A6G1ZHA9_9BACT</name>
<keyword evidence="2" id="KW-0238">DNA-binding</keyword>
<dbReference type="Pfam" id="PF13102">
    <property type="entry name" value="Phage_int_SAM_5"/>
    <property type="match status" value="1"/>
</dbReference>
<accession>A0A6G1ZHA9</accession>
<dbReference type="InterPro" id="IPR050090">
    <property type="entry name" value="Tyrosine_recombinase_XerCD"/>
</dbReference>
<evidence type="ECO:0000259" key="5">
    <source>
        <dbReference type="Pfam" id="PF13102"/>
    </source>
</evidence>
<dbReference type="Gene3D" id="1.10.150.130">
    <property type="match status" value="1"/>
</dbReference>
<dbReference type="InterPro" id="IPR002104">
    <property type="entry name" value="Integrase_catalytic"/>
</dbReference>
<protein>
    <submittedName>
        <fullName evidence="6">Tyrosine-type recombinase/integrase</fullName>
    </submittedName>
</protein>
<dbReference type="InterPro" id="IPR013762">
    <property type="entry name" value="Integrase-like_cat_sf"/>
</dbReference>
<evidence type="ECO:0000256" key="3">
    <source>
        <dbReference type="ARBA" id="ARBA00023172"/>
    </source>
</evidence>
<dbReference type="InterPro" id="IPR011010">
    <property type="entry name" value="DNA_brk_join_enz"/>
</dbReference>
<dbReference type="InterPro" id="IPR010998">
    <property type="entry name" value="Integrase_recombinase_N"/>
</dbReference>
<reference evidence="6" key="1">
    <citation type="journal article" date="2019" name="Nat. Med.">
        <title>A library of human gut bacterial isolates paired with longitudinal multiomics data enables mechanistic microbiome research.</title>
        <authorList>
            <person name="Poyet M."/>
            <person name="Groussin M."/>
            <person name="Gibbons S.M."/>
            <person name="Avila-Pacheco J."/>
            <person name="Jiang X."/>
            <person name="Kearney S.M."/>
            <person name="Perrotta A.R."/>
            <person name="Berdy B."/>
            <person name="Zhao S."/>
            <person name="Lieberman T.D."/>
            <person name="Swanson P.K."/>
            <person name="Smith M."/>
            <person name="Roesemann S."/>
            <person name="Alexander J.E."/>
            <person name="Rich S.A."/>
            <person name="Livny J."/>
            <person name="Vlamakis H."/>
            <person name="Clish C."/>
            <person name="Bullock K."/>
            <person name="Deik A."/>
            <person name="Scott J."/>
            <person name="Pierce K.A."/>
            <person name="Xavier R.J."/>
            <person name="Alm E.J."/>
        </authorList>
    </citation>
    <scope>NUCLEOTIDE SEQUENCE</scope>
    <source>
        <strain evidence="6">BIOML-A4</strain>
    </source>
</reference>
<gene>
    <name evidence="6" type="ORF">GKE01_17890</name>
</gene>
<dbReference type="Gene3D" id="1.10.443.10">
    <property type="entry name" value="Intergrase catalytic core"/>
    <property type="match status" value="1"/>
</dbReference>